<dbReference type="PANTHER" id="PTHR13554">
    <property type="entry name" value="26S PROTEASOME NON-ATPASE REGULATORY SUBUNIT 5-RELATED"/>
    <property type="match status" value="1"/>
</dbReference>
<evidence type="ECO:0000256" key="2">
    <source>
        <dbReference type="ARBA" id="ARBA00014933"/>
    </source>
</evidence>
<dbReference type="InterPro" id="IPR011989">
    <property type="entry name" value="ARM-like"/>
</dbReference>
<evidence type="ECO:0000313" key="3">
    <source>
        <dbReference type="EMBL" id="KAK2721111.1"/>
    </source>
</evidence>
<evidence type="ECO:0000313" key="4">
    <source>
        <dbReference type="Proteomes" id="UP001187531"/>
    </source>
</evidence>
<dbReference type="GO" id="GO:0005829">
    <property type="term" value="C:cytosol"/>
    <property type="evidence" value="ECO:0007669"/>
    <property type="project" value="TreeGrafter"/>
</dbReference>
<dbReference type="EMBL" id="JAVRJZ010000006">
    <property type="protein sequence ID" value="KAK2721111.1"/>
    <property type="molecule type" value="Genomic_DNA"/>
</dbReference>
<dbReference type="PANTHER" id="PTHR13554:SF10">
    <property type="entry name" value="26S PROTEASOME NON-ATPASE REGULATORY SUBUNIT 5"/>
    <property type="match status" value="1"/>
</dbReference>
<dbReference type="Gene3D" id="1.25.10.10">
    <property type="entry name" value="Leucine-rich Repeat Variant"/>
    <property type="match status" value="1"/>
</dbReference>
<sequence>MEDVIRLFESLSVGKNQIEVLEQLKAFFVALPAGYLRQHAPNIDFRDVFECLKTSDKKQVQLTCEVIRKICKNLCPDQVYLKYKDNYLECLNHSEPLPREVILEQLQLVLRAGSPNVMTDLCQNEELVYKCGSLIGDDELSVAKEAQRFLFLLVSTDCGKNLFFKPSFCHHLENVSTRSEAVRLRLYELFVEISCCSEEYLNLCLGANLIQPLLAELSGQDLLVQLNILELLRSFSLHRHTMLYLINQGILDQMNQAVATRNDNPTSNFLMSGITKLFGVVAHLEPKAVLHKYPAFTSFLFDTITSRDANYLSISMETFGFIGETLEGKVALSEFGNQMDEVFSVFGSILRSSSNETRIRCINVLTKLFDLKGQVESNDFLQLMESWFMKLERKPFETIVNICKQPFEELRQPALKLLSVLIEQPWCQHLANSQPGLPEFLMDKAVEPNQECRNTKYDIVAKLSRSPSAKHIFGEGLSKLFQEHFREGPYFFRSQADVAMESRQ</sequence>
<reference evidence="3" key="1">
    <citation type="submission" date="2023-07" db="EMBL/GenBank/DDBJ databases">
        <title>Chromosome-level genome assembly of Artemia franciscana.</title>
        <authorList>
            <person name="Jo E."/>
        </authorList>
    </citation>
    <scope>NUCLEOTIDE SEQUENCE</scope>
    <source>
        <tissue evidence="3">Whole body</tissue>
    </source>
</reference>
<gene>
    <name evidence="3" type="ORF">QYM36_003403</name>
</gene>
<dbReference type="InterPro" id="IPR019538">
    <property type="entry name" value="PSMD5"/>
</dbReference>
<proteinExistence type="inferred from homology"/>
<dbReference type="Pfam" id="PF10508">
    <property type="entry name" value="Proteasom_PSMB"/>
    <property type="match status" value="1"/>
</dbReference>
<comment type="similarity">
    <text evidence="1">Belongs to the proteasome subunit S5B/HSM3 family.</text>
</comment>
<evidence type="ECO:0000256" key="1">
    <source>
        <dbReference type="ARBA" id="ARBA00006823"/>
    </source>
</evidence>
<dbReference type="AlphaFoldDB" id="A0AA88IBD5"/>
<dbReference type="InterPro" id="IPR016024">
    <property type="entry name" value="ARM-type_fold"/>
</dbReference>
<organism evidence="3 4">
    <name type="scientific">Artemia franciscana</name>
    <name type="common">Brine shrimp</name>
    <name type="synonym">Artemia sanfranciscana</name>
    <dbReference type="NCBI Taxonomy" id="6661"/>
    <lineage>
        <taxon>Eukaryota</taxon>
        <taxon>Metazoa</taxon>
        <taxon>Ecdysozoa</taxon>
        <taxon>Arthropoda</taxon>
        <taxon>Crustacea</taxon>
        <taxon>Branchiopoda</taxon>
        <taxon>Anostraca</taxon>
        <taxon>Artemiidae</taxon>
        <taxon>Artemia</taxon>
    </lineage>
</organism>
<accession>A0AA88IBD5</accession>
<dbReference type="GO" id="GO:0043248">
    <property type="term" value="P:proteasome assembly"/>
    <property type="evidence" value="ECO:0007669"/>
    <property type="project" value="InterPro"/>
</dbReference>
<dbReference type="SUPFAM" id="SSF48371">
    <property type="entry name" value="ARM repeat"/>
    <property type="match status" value="1"/>
</dbReference>
<comment type="caution">
    <text evidence="3">The sequence shown here is derived from an EMBL/GenBank/DDBJ whole genome shotgun (WGS) entry which is preliminary data.</text>
</comment>
<keyword evidence="4" id="KW-1185">Reference proteome</keyword>
<protein>
    <recommendedName>
        <fullName evidence="2">26S proteasome non-ATPase regulatory subunit 5</fullName>
    </recommendedName>
</protein>
<name>A0AA88IBD5_ARTSF</name>
<dbReference type="Proteomes" id="UP001187531">
    <property type="component" value="Unassembled WGS sequence"/>
</dbReference>